<evidence type="ECO:0000313" key="3">
    <source>
        <dbReference type="EMBL" id="MRX43374.1"/>
    </source>
</evidence>
<feature type="signal peptide" evidence="2">
    <location>
        <begin position="1"/>
        <end position="34"/>
    </location>
</feature>
<evidence type="ECO:0000256" key="2">
    <source>
        <dbReference type="SAM" id="SignalP"/>
    </source>
</evidence>
<dbReference type="Gene3D" id="3.40.50.12090">
    <property type="match status" value="2"/>
</dbReference>
<gene>
    <name evidence="3" type="ORF">GJR97_06490</name>
</gene>
<evidence type="ECO:0000256" key="1">
    <source>
        <dbReference type="SAM" id="MobiDB-lite"/>
    </source>
</evidence>
<evidence type="ECO:0000313" key="4">
    <source>
        <dbReference type="Proteomes" id="UP000476511"/>
    </source>
</evidence>
<dbReference type="EMBL" id="WKJD01000010">
    <property type="protein sequence ID" value="MRX43374.1"/>
    <property type="molecule type" value="Genomic_DNA"/>
</dbReference>
<dbReference type="PANTHER" id="PTHR30032">
    <property type="entry name" value="N-ACETYLMURAMOYL-L-ALANINE AMIDASE-RELATED"/>
    <property type="match status" value="1"/>
</dbReference>
<name>A0A6L5R1E2_9MICO</name>
<dbReference type="AlphaFoldDB" id="A0A6L5R1E2"/>
<reference evidence="3 4" key="1">
    <citation type="submission" date="2019-11" db="EMBL/GenBank/DDBJ databases">
        <title>Agromyces kandeliae sp. nov., isolated from mangrove soil.</title>
        <authorList>
            <person name="Wang R."/>
        </authorList>
    </citation>
    <scope>NUCLEOTIDE SEQUENCE [LARGE SCALE GENOMIC DNA]</scope>
    <source>
        <strain evidence="3 4">Q22</strain>
    </source>
</reference>
<evidence type="ECO:0008006" key="5">
    <source>
        <dbReference type="Google" id="ProtNLM"/>
    </source>
</evidence>
<dbReference type="RefSeq" id="WP_154345703.1">
    <property type="nucleotide sequence ID" value="NZ_WKJD01000010.1"/>
</dbReference>
<dbReference type="InterPro" id="IPR051922">
    <property type="entry name" value="Bact_Sporulation_Assoc"/>
</dbReference>
<organism evidence="3 4">
    <name type="scientific">Agromyces kandeliae</name>
    <dbReference type="NCBI Taxonomy" id="2666141"/>
    <lineage>
        <taxon>Bacteria</taxon>
        <taxon>Bacillati</taxon>
        <taxon>Actinomycetota</taxon>
        <taxon>Actinomycetes</taxon>
        <taxon>Micrococcales</taxon>
        <taxon>Microbacteriaceae</taxon>
        <taxon>Agromyces</taxon>
    </lineage>
</organism>
<proteinExistence type="predicted"/>
<dbReference type="InterPro" id="IPR007253">
    <property type="entry name" value="Cell_wall-bd_2"/>
</dbReference>
<feature type="compositionally biased region" description="Basic and acidic residues" evidence="1">
    <location>
        <begin position="46"/>
        <end position="58"/>
    </location>
</feature>
<accession>A0A6L5R1E2</accession>
<comment type="caution">
    <text evidence="3">The sequence shown here is derived from an EMBL/GenBank/DDBJ whole genome shotgun (WGS) entry which is preliminary data.</text>
</comment>
<keyword evidence="4" id="KW-1185">Reference proteome</keyword>
<dbReference type="Proteomes" id="UP000476511">
    <property type="component" value="Unassembled WGS sequence"/>
</dbReference>
<keyword evidence="2" id="KW-0732">Signal</keyword>
<protein>
    <recommendedName>
        <fullName evidence="5">Cell wall-binding repeat-containing protein</fullName>
    </recommendedName>
</protein>
<feature type="chain" id="PRO_5026662496" description="Cell wall-binding repeat-containing protein" evidence="2">
    <location>
        <begin position="35"/>
        <end position="691"/>
    </location>
</feature>
<feature type="region of interest" description="Disordered" evidence="1">
    <location>
        <begin position="33"/>
        <end position="69"/>
    </location>
</feature>
<sequence length="691" mass="71671">MRGGLIAAGGAIAVALAIATVVPAPLTSAHVAEAAPTDPPVPPHAAAREPPPRPDDPPSHPGPPDLPSTVLEQMVATTSTDRSLAAGSQQAPAGNRVVGSVVAAGGADVLPELALSTIASVADRSPERSAGPDRYLTSVALAQDVRPGVGDVWVATGEDFPDGLAASGVAGARGGPVLLTRSTRLPAPVAAELSRLAPERVWVVGGTHAVSEGVLDSIRGVLPDAEIARIAGADRFGTAAALVRQFFGGARAVFAATGANFPDALAAGPAAAVEDAPTLLVTRTTVPSASEDQLRRLHPDVVHIVGGPDVVGDEVALRIAEITGGRVERVAGDDRYATAAAVAERFFTATTSSLLLATGATFPDSIAAGALAGSRRSPLLLVTPGAAPRATVDAARRVSWWLPDSGRVLRYTLIAHPDDEFAAWSISGVRDPRRYDVLVVLTTGESTRFCDGEPVDNPWMSLQYLPQPQPTGVPYSDRCKQHRMDSWREFVHAAGLGQVGEAERLTAGPITFDGREVPVPLSRDEAGTVVVADGFEVAVGSDAAVVAFDMGALTVDEVLWAMQVARGLADRFPTRVEGDVIGAGFFNDGATGYENLHADHRAVHELLGGTDLGMPGSQYATVGHAQSARTFGSSVADYCGHMCHPAAEPAFSTGMGGFQFAYGWLADGFWPPGDVDSPSGFSRYQSFAKWY</sequence>
<dbReference type="Pfam" id="PF04122">
    <property type="entry name" value="CW_binding_2"/>
    <property type="match status" value="3"/>
</dbReference>
<dbReference type="PANTHER" id="PTHR30032:SF8">
    <property type="entry name" value="GERMINATION-SPECIFIC N-ACETYLMURAMOYL-L-ALANINE AMIDASE"/>
    <property type="match status" value="1"/>
</dbReference>